<evidence type="ECO:0000256" key="1">
    <source>
        <dbReference type="ARBA" id="ARBA00022741"/>
    </source>
</evidence>
<dbReference type="Gene3D" id="3.40.50.300">
    <property type="entry name" value="P-loop containing nucleotide triphosphate hydrolases"/>
    <property type="match status" value="1"/>
</dbReference>
<accession>A0A9D1KI46</accession>
<evidence type="ECO:0000256" key="2">
    <source>
        <dbReference type="ARBA" id="ARBA00022840"/>
    </source>
</evidence>
<dbReference type="PANTHER" id="PTHR43158">
    <property type="entry name" value="SKFA PEPTIDE EXPORT ATP-BINDING PROTEIN SKFE"/>
    <property type="match status" value="1"/>
</dbReference>
<feature type="transmembrane region" description="Helical" evidence="3">
    <location>
        <begin position="131"/>
        <end position="151"/>
    </location>
</feature>
<keyword evidence="2 5" id="KW-0067">ATP-binding</keyword>
<feature type="transmembrane region" description="Helical" evidence="3">
    <location>
        <begin position="604"/>
        <end position="627"/>
    </location>
</feature>
<dbReference type="SUPFAM" id="SSF52540">
    <property type="entry name" value="P-loop containing nucleoside triphosphate hydrolases"/>
    <property type="match status" value="1"/>
</dbReference>
<reference evidence="5" key="2">
    <citation type="journal article" date="2021" name="PeerJ">
        <title>Extensive microbial diversity within the chicken gut microbiome revealed by metagenomics and culture.</title>
        <authorList>
            <person name="Gilroy R."/>
            <person name="Ravi A."/>
            <person name="Getino M."/>
            <person name="Pursley I."/>
            <person name="Horton D.L."/>
            <person name="Alikhan N.F."/>
            <person name="Baker D."/>
            <person name="Gharbi K."/>
            <person name="Hall N."/>
            <person name="Watson M."/>
            <person name="Adriaenssens E.M."/>
            <person name="Foster-Nyarko E."/>
            <person name="Jarju S."/>
            <person name="Secka A."/>
            <person name="Antonio M."/>
            <person name="Oren A."/>
            <person name="Chaudhuri R.R."/>
            <person name="La Ragione R."/>
            <person name="Hildebrand F."/>
            <person name="Pallen M.J."/>
        </authorList>
    </citation>
    <scope>NUCLEOTIDE SEQUENCE</scope>
    <source>
        <strain evidence="5">ChiW17-6978</strain>
    </source>
</reference>
<dbReference type="InterPro" id="IPR027417">
    <property type="entry name" value="P-loop_NTPase"/>
</dbReference>
<name>A0A9D1KI46_9MOLU</name>
<gene>
    <name evidence="5" type="ORF">IAD46_02830</name>
</gene>
<feature type="domain" description="ABC transporter" evidence="4">
    <location>
        <begin position="2"/>
        <end position="46"/>
    </location>
</feature>
<feature type="transmembrane region" description="Helical" evidence="3">
    <location>
        <begin position="509"/>
        <end position="533"/>
    </location>
</feature>
<keyword evidence="3" id="KW-0812">Transmembrane</keyword>
<dbReference type="AlphaFoldDB" id="A0A9D1KI46"/>
<evidence type="ECO:0000313" key="6">
    <source>
        <dbReference type="Proteomes" id="UP000886758"/>
    </source>
</evidence>
<dbReference type="GO" id="GO:0005524">
    <property type="term" value="F:ATP binding"/>
    <property type="evidence" value="ECO:0007669"/>
    <property type="project" value="UniProtKB-KW"/>
</dbReference>
<reference evidence="5" key="1">
    <citation type="submission" date="2020-10" db="EMBL/GenBank/DDBJ databases">
        <authorList>
            <person name="Gilroy R."/>
        </authorList>
    </citation>
    <scope>NUCLEOTIDE SEQUENCE</scope>
    <source>
        <strain evidence="5">ChiW17-6978</strain>
    </source>
</reference>
<dbReference type="EMBL" id="DVLF01000089">
    <property type="protein sequence ID" value="HIT49940.1"/>
    <property type="molecule type" value="Genomic_DNA"/>
</dbReference>
<evidence type="ECO:0000256" key="3">
    <source>
        <dbReference type="SAM" id="Phobius"/>
    </source>
</evidence>
<comment type="caution">
    <text evidence="5">The sequence shown here is derived from an EMBL/GenBank/DDBJ whole genome shotgun (WGS) entry which is preliminary data.</text>
</comment>
<protein>
    <submittedName>
        <fullName evidence="5">ATP-binding cassette domain-containing protein</fullName>
    </submittedName>
</protein>
<evidence type="ECO:0000259" key="4">
    <source>
        <dbReference type="Pfam" id="PF00005"/>
    </source>
</evidence>
<feature type="transmembrane region" description="Helical" evidence="3">
    <location>
        <begin position="565"/>
        <end position="584"/>
    </location>
</feature>
<keyword evidence="1" id="KW-0547">Nucleotide-binding</keyword>
<sequence>MLKRLKITADPNTKARKLSGGERQKVAVIQAVLEKKKIVLFDEITAHLDDQSTLELLSYLKDASVNRLFIVSSHLLHDFKDIFNGVLSIKKKKIIFTPTSPLKQDKKIEPDCYRPDKKILYKAFGWSLKNWLMIWVGIISALLLFFIQMSLLDEETLYYREVKQTEGYSYLVKKLSENFVYQDNHFPLGEVPSITEEQKAQIGDAIFVVQTNNFISPFDFFQEHFYAHTDRLFSPRIDQFFLINEWENRPLSDHEIVISDYLYETFRRCGLVDFHNEIKLFGTDFYIRHIYDTNYIELRQYDEPIVVNEQTGETKPEYFFMDAFIHAYNYVYYNCYLSESAFKCLEDSYFNWLEEKGIVRENDTVSIRCATKDLNIEGNLPQKRGEVLLSRGYVETLDHEIVLQQPIELKEDGGFFSFKRWYQQRTYHLDVIVSGIVETDEVAVYFYDEEDRNRFLQSGYRKQINYAFLNETLSKEDIALFYQEEIWLANQNDHYKRTMEIVSNMKPRISFLASIFAIVVFLFYAVIGILFVLRRRRTCGILLEKNINSIDLKKTRIKDGLQTEVLLSLSFVLSFTLLIEIPYVTQLFQRLYKTTVVYGIWDGWMTISILFLFILYVFLINLCSWIFKKKDFE</sequence>
<dbReference type="PANTHER" id="PTHR43158:SF2">
    <property type="entry name" value="SKFA PEPTIDE EXPORT ATP-BINDING PROTEIN SKFE"/>
    <property type="match status" value="1"/>
</dbReference>
<dbReference type="Proteomes" id="UP000886758">
    <property type="component" value="Unassembled WGS sequence"/>
</dbReference>
<dbReference type="GO" id="GO:0016887">
    <property type="term" value="F:ATP hydrolysis activity"/>
    <property type="evidence" value="ECO:0007669"/>
    <property type="project" value="InterPro"/>
</dbReference>
<dbReference type="InterPro" id="IPR003439">
    <property type="entry name" value="ABC_transporter-like_ATP-bd"/>
</dbReference>
<keyword evidence="3" id="KW-0472">Membrane</keyword>
<keyword evidence="3" id="KW-1133">Transmembrane helix</keyword>
<organism evidence="5 6">
    <name type="scientific">Candidatus Pelethenecus faecipullorum</name>
    <dbReference type="NCBI Taxonomy" id="2840900"/>
    <lineage>
        <taxon>Bacteria</taxon>
        <taxon>Bacillati</taxon>
        <taxon>Mycoplasmatota</taxon>
        <taxon>Mollicutes</taxon>
        <taxon>Candidatus Pelethenecus</taxon>
    </lineage>
</organism>
<dbReference type="Pfam" id="PF00005">
    <property type="entry name" value="ABC_tran"/>
    <property type="match status" value="1"/>
</dbReference>
<evidence type="ECO:0000313" key="5">
    <source>
        <dbReference type="EMBL" id="HIT49940.1"/>
    </source>
</evidence>
<proteinExistence type="predicted"/>